<dbReference type="Pfam" id="PF13873">
    <property type="entry name" value="Myb_DNA-bind_5"/>
    <property type="match status" value="1"/>
</dbReference>
<evidence type="ECO:0000313" key="2">
    <source>
        <dbReference type="EMBL" id="KAJ1190717.1"/>
    </source>
</evidence>
<evidence type="ECO:0000313" key="3">
    <source>
        <dbReference type="Proteomes" id="UP001066276"/>
    </source>
</evidence>
<comment type="caution">
    <text evidence="2">The sequence shown here is derived from an EMBL/GenBank/DDBJ whole genome shotgun (WGS) entry which is preliminary data.</text>
</comment>
<gene>
    <name evidence="2" type="ORF">NDU88_000039</name>
</gene>
<reference evidence="2" key="1">
    <citation type="journal article" date="2022" name="bioRxiv">
        <title>Sequencing and chromosome-scale assembly of the giantPleurodeles waltlgenome.</title>
        <authorList>
            <person name="Brown T."/>
            <person name="Elewa A."/>
            <person name="Iarovenko S."/>
            <person name="Subramanian E."/>
            <person name="Araus A.J."/>
            <person name="Petzold A."/>
            <person name="Susuki M."/>
            <person name="Suzuki K.-i.T."/>
            <person name="Hayashi T."/>
            <person name="Toyoda A."/>
            <person name="Oliveira C."/>
            <person name="Osipova E."/>
            <person name="Leigh N.D."/>
            <person name="Simon A."/>
            <person name="Yun M.H."/>
        </authorList>
    </citation>
    <scope>NUCLEOTIDE SEQUENCE</scope>
    <source>
        <strain evidence="2">20211129_DDA</strain>
        <tissue evidence="2">Liver</tissue>
    </source>
</reference>
<dbReference type="GO" id="GO:0005634">
    <property type="term" value="C:nucleus"/>
    <property type="evidence" value="ECO:0007669"/>
    <property type="project" value="TreeGrafter"/>
</dbReference>
<dbReference type="PROSITE" id="PS50090">
    <property type="entry name" value="MYB_LIKE"/>
    <property type="match status" value="1"/>
</dbReference>
<dbReference type="InterPro" id="IPR001005">
    <property type="entry name" value="SANT/Myb"/>
</dbReference>
<keyword evidence="3" id="KW-1185">Reference proteome</keyword>
<accession>A0AAV7UNV4</accession>
<dbReference type="InterPro" id="IPR028002">
    <property type="entry name" value="Myb_DNA-bind_5"/>
</dbReference>
<dbReference type="PANTHER" id="PTHR23098:SF23">
    <property type="entry name" value="MYB-RELATED TRANSCRIPTION FACTOR, PARTNER OF PROFILIN-LIKE ISOFORM X2-RELATED"/>
    <property type="match status" value="1"/>
</dbReference>
<feature type="domain" description="Myb-like" evidence="1">
    <location>
        <begin position="14"/>
        <end position="78"/>
    </location>
</feature>
<dbReference type="Proteomes" id="UP001066276">
    <property type="component" value="Chromosome 2_2"/>
</dbReference>
<proteinExistence type="predicted"/>
<dbReference type="AlphaFoldDB" id="A0AAV7UNV4"/>
<organism evidence="2 3">
    <name type="scientific">Pleurodeles waltl</name>
    <name type="common">Iberian ribbed newt</name>
    <dbReference type="NCBI Taxonomy" id="8319"/>
    <lineage>
        <taxon>Eukaryota</taxon>
        <taxon>Metazoa</taxon>
        <taxon>Chordata</taxon>
        <taxon>Craniata</taxon>
        <taxon>Vertebrata</taxon>
        <taxon>Euteleostomi</taxon>
        <taxon>Amphibia</taxon>
        <taxon>Batrachia</taxon>
        <taxon>Caudata</taxon>
        <taxon>Salamandroidea</taxon>
        <taxon>Salamandridae</taxon>
        <taxon>Pleurodelinae</taxon>
        <taxon>Pleurodeles</taxon>
    </lineage>
</organism>
<dbReference type="PANTHER" id="PTHR23098">
    <property type="entry name" value="AGAP001331-PA-RELATED"/>
    <property type="match status" value="1"/>
</dbReference>
<name>A0AAV7UNV4_PLEWA</name>
<dbReference type="EMBL" id="JANPWB010000004">
    <property type="protein sequence ID" value="KAJ1190717.1"/>
    <property type="molecule type" value="Genomic_DNA"/>
</dbReference>
<protein>
    <recommendedName>
        <fullName evidence="1">Myb-like domain-containing protein</fullName>
    </recommendedName>
</protein>
<sequence length="171" mass="19609">MDVPRGAGERAPAFTQEELEKLVEGVLPLYVRLYGQLEVQVSTHQKRAHWHAIAKEVWALGVYNRRSTHCQKRWEDLRRWARKITEAQLGKSSQRVRGACRALTPLMRRILAVAYPDLDGRLKAAQQSQGGCGTYRHRLRRQSQSCRYMARSKAGMIFSSLSMAARFVVLQ</sequence>
<evidence type="ECO:0000259" key="1">
    <source>
        <dbReference type="PROSITE" id="PS50090"/>
    </source>
</evidence>